<dbReference type="RefSeq" id="XP_068366236.1">
    <property type="nucleotide sequence ID" value="XM_068499232.1"/>
</dbReference>
<feature type="region of interest" description="Disordered" evidence="2">
    <location>
        <begin position="308"/>
        <end position="332"/>
    </location>
</feature>
<dbReference type="VEuPathDB" id="TrichDB:TRFO_16851"/>
<organism evidence="3 4">
    <name type="scientific">Tritrichomonas foetus</name>
    <dbReference type="NCBI Taxonomy" id="1144522"/>
    <lineage>
        <taxon>Eukaryota</taxon>
        <taxon>Metamonada</taxon>
        <taxon>Parabasalia</taxon>
        <taxon>Tritrichomonadida</taxon>
        <taxon>Tritrichomonadidae</taxon>
        <taxon>Tritrichomonas</taxon>
    </lineage>
</organism>
<keyword evidence="4" id="KW-1185">Reference proteome</keyword>
<dbReference type="Proteomes" id="UP000179807">
    <property type="component" value="Unassembled WGS sequence"/>
</dbReference>
<evidence type="ECO:0000256" key="2">
    <source>
        <dbReference type="SAM" id="MobiDB-lite"/>
    </source>
</evidence>
<gene>
    <name evidence="3" type="ORF">TRFO_16851</name>
</gene>
<reference evidence="3" key="1">
    <citation type="submission" date="2016-10" db="EMBL/GenBank/DDBJ databases">
        <authorList>
            <person name="Benchimol M."/>
            <person name="Almeida L.G."/>
            <person name="Vasconcelos A.T."/>
            <person name="Perreira-Neves A."/>
            <person name="Rosa I.A."/>
            <person name="Tasca T."/>
            <person name="Bogo M.R."/>
            <person name="de Souza W."/>
        </authorList>
    </citation>
    <scope>NUCLEOTIDE SEQUENCE [LARGE SCALE GENOMIC DNA]</scope>
    <source>
        <strain evidence="3">K</strain>
    </source>
</reference>
<feature type="coiled-coil region" evidence="1">
    <location>
        <begin position="244"/>
        <end position="299"/>
    </location>
</feature>
<feature type="compositionally biased region" description="Basic and acidic residues" evidence="2">
    <location>
        <begin position="74"/>
        <end position="88"/>
    </location>
</feature>
<sequence length="332" mass="38108">MSAKVLTAKEKQAIDEILSKAEEEFNQEESRHSIQEIDQQCQRIWPEWKPPSASSTPTKITLKRSYQDSPVDVVNHDKDNHEKSEIHLSFKNSPSKNETLYPGSPPKHQSRQSSKSDLLNSKFQQNDLEPRILAQEIDEIKYEVQELMEKINSTIRSPELSPTAARLMQRVKNSPDNSKNALNNSKEQNLKMMRSATEGYFQPVPDEIIEAPPELELEEPKLAFQQPQVTEAQFQLPSQRVRTKAQTKAAIASVQREIKEVEQENLSLRRQFKELKRQYLDSQRELKKLKNALTRSEAVRTKMLSSFGANNLNPESLGPIGSQPPKDQLHKF</sequence>
<comment type="caution">
    <text evidence="3">The sequence shown here is derived from an EMBL/GenBank/DDBJ whole genome shotgun (WGS) entry which is preliminary data.</text>
</comment>
<keyword evidence="1" id="KW-0175">Coiled coil</keyword>
<dbReference type="AlphaFoldDB" id="A0A1J4KTK8"/>
<evidence type="ECO:0000313" key="4">
    <source>
        <dbReference type="Proteomes" id="UP000179807"/>
    </source>
</evidence>
<evidence type="ECO:0000256" key="1">
    <source>
        <dbReference type="SAM" id="Coils"/>
    </source>
</evidence>
<dbReference type="EMBL" id="MLAK01000548">
    <property type="protein sequence ID" value="OHT13100.1"/>
    <property type="molecule type" value="Genomic_DNA"/>
</dbReference>
<accession>A0A1J4KTK8</accession>
<dbReference type="Gene3D" id="6.10.250.3110">
    <property type="match status" value="1"/>
</dbReference>
<name>A0A1J4KTK8_9EUKA</name>
<evidence type="ECO:0000313" key="3">
    <source>
        <dbReference type="EMBL" id="OHT13100.1"/>
    </source>
</evidence>
<feature type="region of interest" description="Disordered" evidence="2">
    <location>
        <begin position="45"/>
        <end position="118"/>
    </location>
</feature>
<dbReference type="GeneID" id="94833936"/>
<protein>
    <submittedName>
        <fullName evidence="3">Uncharacterized protein</fullName>
    </submittedName>
</protein>
<proteinExistence type="predicted"/>